<feature type="domain" description="Peptidase M14" evidence="13">
    <location>
        <begin position="120"/>
        <end position="414"/>
    </location>
</feature>
<dbReference type="Pfam" id="PF00246">
    <property type="entry name" value="Peptidase_M14"/>
    <property type="match status" value="1"/>
</dbReference>
<dbReference type="Pfam" id="PF02244">
    <property type="entry name" value="Propep_M14"/>
    <property type="match status" value="1"/>
</dbReference>
<keyword evidence="6 12" id="KW-0732">Signal</keyword>
<comment type="cofactor">
    <cofactor evidence="1">
        <name>Zn(2+)</name>
        <dbReference type="ChEBI" id="CHEBI:29105"/>
    </cofactor>
</comment>
<evidence type="ECO:0000256" key="11">
    <source>
        <dbReference type="PROSITE-ProRule" id="PRU01379"/>
    </source>
</evidence>
<dbReference type="Proteomes" id="UP000695000">
    <property type="component" value="Unplaced"/>
</dbReference>
<evidence type="ECO:0000256" key="3">
    <source>
        <dbReference type="ARBA" id="ARBA00022645"/>
    </source>
</evidence>
<protein>
    <submittedName>
        <fullName evidence="15">Carboxypeptidase B-like</fullName>
    </submittedName>
</protein>
<keyword evidence="9" id="KW-0482">Metalloprotease</keyword>
<dbReference type="Gene3D" id="3.40.630.10">
    <property type="entry name" value="Zn peptidases"/>
    <property type="match status" value="1"/>
</dbReference>
<dbReference type="CDD" id="cd03860">
    <property type="entry name" value="M14_CP_A-B_like"/>
    <property type="match status" value="1"/>
</dbReference>
<evidence type="ECO:0000256" key="12">
    <source>
        <dbReference type="SAM" id="SignalP"/>
    </source>
</evidence>
<evidence type="ECO:0000256" key="1">
    <source>
        <dbReference type="ARBA" id="ARBA00001947"/>
    </source>
</evidence>
<feature type="chain" id="PRO_5045507187" evidence="12">
    <location>
        <begin position="21"/>
        <end position="420"/>
    </location>
</feature>
<dbReference type="InterPro" id="IPR000834">
    <property type="entry name" value="Peptidase_M14"/>
</dbReference>
<accession>A0ABM1ML15</accession>
<reference evidence="15" key="1">
    <citation type="submission" date="2025-08" db="UniProtKB">
        <authorList>
            <consortium name="RefSeq"/>
        </authorList>
    </citation>
    <scope>IDENTIFICATION</scope>
    <source>
        <tissue evidence="15">Whole Larva</tissue>
    </source>
</reference>
<keyword evidence="5" id="KW-0479">Metal-binding</keyword>
<name>A0ABM1ML15_NICVS</name>
<evidence type="ECO:0000256" key="6">
    <source>
        <dbReference type="ARBA" id="ARBA00022729"/>
    </source>
</evidence>
<proteinExistence type="inferred from homology"/>
<keyword evidence="14" id="KW-1185">Reference proteome</keyword>
<keyword evidence="10" id="KW-1015">Disulfide bond</keyword>
<feature type="signal peptide" evidence="12">
    <location>
        <begin position="1"/>
        <end position="20"/>
    </location>
</feature>
<evidence type="ECO:0000256" key="4">
    <source>
        <dbReference type="ARBA" id="ARBA00022670"/>
    </source>
</evidence>
<keyword evidence="3" id="KW-0121">Carboxypeptidase</keyword>
<organism evidence="14 15">
    <name type="scientific">Nicrophorus vespilloides</name>
    <name type="common">Boreal carrion beetle</name>
    <dbReference type="NCBI Taxonomy" id="110193"/>
    <lineage>
        <taxon>Eukaryota</taxon>
        <taxon>Metazoa</taxon>
        <taxon>Ecdysozoa</taxon>
        <taxon>Arthropoda</taxon>
        <taxon>Hexapoda</taxon>
        <taxon>Insecta</taxon>
        <taxon>Pterygota</taxon>
        <taxon>Neoptera</taxon>
        <taxon>Endopterygota</taxon>
        <taxon>Coleoptera</taxon>
        <taxon>Polyphaga</taxon>
        <taxon>Staphyliniformia</taxon>
        <taxon>Silphidae</taxon>
        <taxon>Nicrophorinae</taxon>
        <taxon>Nicrophorus</taxon>
    </lineage>
</organism>
<evidence type="ECO:0000256" key="9">
    <source>
        <dbReference type="ARBA" id="ARBA00023049"/>
    </source>
</evidence>
<evidence type="ECO:0000256" key="2">
    <source>
        <dbReference type="ARBA" id="ARBA00005988"/>
    </source>
</evidence>
<sequence length="420" mass="47205">MRGLIVTFAVLAVAAATTQTTYENYKVYQVKPQTDEEAKVLLSFKRFTPEIDFWNELHAVGQSVDVMVSPNLQQLFLNNLRNHNIAFYEIISDVERLFQNERMNQRSAPKAAEGRINFVEFHRYGVIESYLKKIAEEYPEITRLRTPANTTEGRPIYMLRITTGGSQGGQHTKPAILIDGGIHAREWISPATVLYIIQELVENPENRHMIENVDWMIIPVLNPDGYEYTHTNSRLWRKNRSKGKRCTGTDLNRNFGFHWMEVGASSDECDDTFAGKAGLSEPETEAITHIVGKHGEQIKLYLTFHSYGQYLLYPWGYTSALPENWKEHDDLGHAVDKAISAVAGTSYTIGSSTNTLYAAAGGSDDWVKGVGGVPVAFCIELPGGGSWGFDPPTSMIHPVVTETWEGVKVFHKHVQTTYAN</sequence>
<evidence type="ECO:0000313" key="14">
    <source>
        <dbReference type="Proteomes" id="UP000695000"/>
    </source>
</evidence>
<dbReference type="PROSITE" id="PS52035">
    <property type="entry name" value="PEPTIDASE_M14"/>
    <property type="match status" value="1"/>
</dbReference>
<gene>
    <name evidence="15" type="primary">LOC108561705</name>
</gene>
<dbReference type="SUPFAM" id="SSF53187">
    <property type="entry name" value="Zn-dependent exopeptidases"/>
    <property type="match status" value="1"/>
</dbReference>
<dbReference type="RefSeq" id="XP_017775265.1">
    <property type="nucleotide sequence ID" value="XM_017919776.1"/>
</dbReference>
<keyword evidence="7" id="KW-0378">Hydrolase</keyword>
<dbReference type="PANTHER" id="PTHR11705">
    <property type="entry name" value="PROTEASE FAMILY M14 CARBOXYPEPTIDASE A,B"/>
    <property type="match status" value="1"/>
</dbReference>
<evidence type="ECO:0000256" key="8">
    <source>
        <dbReference type="ARBA" id="ARBA00022833"/>
    </source>
</evidence>
<dbReference type="InterPro" id="IPR036990">
    <property type="entry name" value="M14A-like_propep"/>
</dbReference>
<dbReference type="PANTHER" id="PTHR11705:SF140">
    <property type="entry name" value="FI02848P-RELATED"/>
    <property type="match status" value="1"/>
</dbReference>
<dbReference type="PRINTS" id="PR00765">
    <property type="entry name" value="CRBOXYPTASEA"/>
</dbReference>
<feature type="active site" description="Proton donor/acceptor" evidence="11">
    <location>
        <position position="380"/>
    </location>
</feature>
<comment type="similarity">
    <text evidence="2 11">Belongs to the peptidase M14 family.</text>
</comment>
<dbReference type="Gene3D" id="3.30.70.340">
    <property type="entry name" value="Metallocarboxypeptidase-like"/>
    <property type="match status" value="1"/>
</dbReference>
<evidence type="ECO:0000259" key="13">
    <source>
        <dbReference type="PROSITE" id="PS52035"/>
    </source>
</evidence>
<dbReference type="GeneID" id="108561705"/>
<dbReference type="PROSITE" id="PS00132">
    <property type="entry name" value="CARBOXYPEPT_ZN_1"/>
    <property type="match status" value="1"/>
</dbReference>
<evidence type="ECO:0000256" key="10">
    <source>
        <dbReference type="ARBA" id="ARBA00023157"/>
    </source>
</evidence>
<dbReference type="InterPro" id="IPR057246">
    <property type="entry name" value="CARBOXYPEPT_ZN_1"/>
</dbReference>
<evidence type="ECO:0000313" key="15">
    <source>
        <dbReference type="RefSeq" id="XP_017775265.1"/>
    </source>
</evidence>
<dbReference type="SMART" id="SM00631">
    <property type="entry name" value="Zn_pept"/>
    <property type="match status" value="1"/>
</dbReference>
<keyword evidence="4" id="KW-0645">Protease</keyword>
<dbReference type="SUPFAM" id="SSF54897">
    <property type="entry name" value="Protease propeptides/inhibitors"/>
    <property type="match status" value="1"/>
</dbReference>
<keyword evidence="8" id="KW-0862">Zinc</keyword>
<dbReference type="InterPro" id="IPR003146">
    <property type="entry name" value="M14A_act_pep"/>
</dbReference>
<evidence type="ECO:0000256" key="7">
    <source>
        <dbReference type="ARBA" id="ARBA00022801"/>
    </source>
</evidence>
<evidence type="ECO:0000256" key="5">
    <source>
        <dbReference type="ARBA" id="ARBA00022723"/>
    </source>
</evidence>